<dbReference type="InterPro" id="IPR011335">
    <property type="entry name" value="Restrct_endonuc-II-like"/>
</dbReference>
<proteinExistence type="predicted"/>
<dbReference type="CDD" id="cd06260">
    <property type="entry name" value="DUF820-like"/>
    <property type="match status" value="1"/>
</dbReference>
<dbReference type="SUPFAM" id="SSF52980">
    <property type="entry name" value="Restriction endonuclease-like"/>
    <property type="match status" value="1"/>
</dbReference>
<sequence>MTAMTATIQPPADPEQPFTVRDLEGMPDDGRRYELIAGSLVVSPAPGRPHQKIGYRLYGVLEAACPEEFDVLGAPFAVHVPDDDRNELQPDIVVGRYDDFTAKDLPVAPVLAVEVLSPSSAIYDVNVKRALYGEMGVASYWVIDPEKQSMRVFELDDDGHYQLVAKVADDEPFEAVKPFAVRIVVKELLGRLAR</sequence>
<dbReference type="PANTHER" id="PTHR35400">
    <property type="entry name" value="SLR1083 PROTEIN"/>
    <property type="match status" value="1"/>
</dbReference>
<keyword evidence="2" id="KW-0255">Endonuclease</keyword>
<dbReference type="Proteomes" id="UP001597417">
    <property type="component" value="Unassembled WGS sequence"/>
</dbReference>
<organism evidence="2 3">
    <name type="scientific">Amycolatopsis pigmentata</name>
    <dbReference type="NCBI Taxonomy" id="450801"/>
    <lineage>
        <taxon>Bacteria</taxon>
        <taxon>Bacillati</taxon>
        <taxon>Actinomycetota</taxon>
        <taxon>Actinomycetes</taxon>
        <taxon>Pseudonocardiales</taxon>
        <taxon>Pseudonocardiaceae</taxon>
        <taxon>Amycolatopsis</taxon>
    </lineage>
</organism>
<evidence type="ECO:0000313" key="3">
    <source>
        <dbReference type="Proteomes" id="UP001597417"/>
    </source>
</evidence>
<dbReference type="Pfam" id="PF05685">
    <property type="entry name" value="Uma2"/>
    <property type="match status" value="1"/>
</dbReference>
<comment type="caution">
    <text evidence="2">The sequence shown here is derived from an EMBL/GenBank/DDBJ whole genome shotgun (WGS) entry which is preliminary data.</text>
</comment>
<dbReference type="InterPro" id="IPR008538">
    <property type="entry name" value="Uma2"/>
</dbReference>
<keyword evidence="3" id="KW-1185">Reference proteome</keyword>
<accession>A0ABW5FYB1</accession>
<dbReference type="EMBL" id="JBHUKR010000015">
    <property type="protein sequence ID" value="MFD2420053.1"/>
    <property type="molecule type" value="Genomic_DNA"/>
</dbReference>
<keyword evidence="2" id="KW-0378">Hydrolase</keyword>
<protein>
    <submittedName>
        <fullName evidence="2">Uma2 family endonuclease</fullName>
    </submittedName>
</protein>
<dbReference type="PANTHER" id="PTHR35400:SF3">
    <property type="entry name" value="SLL1072 PROTEIN"/>
    <property type="match status" value="1"/>
</dbReference>
<name>A0ABW5FYB1_9PSEU</name>
<dbReference type="InterPro" id="IPR012296">
    <property type="entry name" value="Nuclease_put_TT1808"/>
</dbReference>
<dbReference type="Gene3D" id="3.90.1570.10">
    <property type="entry name" value="tt1808, chain A"/>
    <property type="match status" value="1"/>
</dbReference>
<keyword evidence="2" id="KW-0540">Nuclease</keyword>
<feature type="domain" description="Putative restriction endonuclease" evidence="1">
    <location>
        <begin position="23"/>
        <end position="174"/>
    </location>
</feature>
<dbReference type="RefSeq" id="WP_378268069.1">
    <property type="nucleotide sequence ID" value="NZ_JBHUKR010000015.1"/>
</dbReference>
<evidence type="ECO:0000313" key="2">
    <source>
        <dbReference type="EMBL" id="MFD2420053.1"/>
    </source>
</evidence>
<evidence type="ECO:0000259" key="1">
    <source>
        <dbReference type="Pfam" id="PF05685"/>
    </source>
</evidence>
<gene>
    <name evidence="2" type="ORF">ACFSXZ_27360</name>
</gene>
<reference evidence="3" key="1">
    <citation type="journal article" date="2019" name="Int. J. Syst. Evol. Microbiol.">
        <title>The Global Catalogue of Microorganisms (GCM) 10K type strain sequencing project: providing services to taxonomists for standard genome sequencing and annotation.</title>
        <authorList>
            <consortium name="The Broad Institute Genomics Platform"/>
            <consortium name="The Broad Institute Genome Sequencing Center for Infectious Disease"/>
            <person name="Wu L."/>
            <person name="Ma J."/>
        </authorList>
    </citation>
    <scope>NUCLEOTIDE SEQUENCE [LARGE SCALE GENOMIC DNA]</scope>
    <source>
        <strain evidence="3">CGMCC 4.7645</strain>
    </source>
</reference>
<dbReference type="GO" id="GO:0004519">
    <property type="term" value="F:endonuclease activity"/>
    <property type="evidence" value="ECO:0007669"/>
    <property type="project" value="UniProtKB-KW"/>
</dbReference>